<evidence type="ECO:0000313" key="2">
    <source>
        <dbReference type="Proteomes" id="UP000051859"/>
    </source>
</evidence>
<proteinExistence type="predicted"/>
<comment type="caution">
    <text evidence="1">The sequence shown here is derived from an EMBL/GenBank/DDBJ whole genome shotgun (WGS) entry which is preliminary data.</text>
</comment>
<dbReference type="AlphaFoldDB" id="A0A0R2L589"/>
<sequence>MGGNRMKRFNIVFFIVAIVTLGGLLSACGVGKNSDSNTAASSSSEKTLDSYLQDVKDQGLTVDDQGEVEIADLSKQVKATSGVRFNGEGGAHAKLLKFDNDDLAQKASSFYASKQEQVHAEGNMLLVMDRSLQKDWFKKYQDAIFKQ</sequence>
<name>A0A0R2L589_9LACO</name>
<protein>
    <recommendedName>
        <fullName evidence="3">Lipoprotein</fullName>
    </recommendedName>
</protein>
<reference evidence="1 2" key="1">
    <citation type="journal article" date="2015" name="Genome Announc.">
        <title>Expanding the biotechnology potential of lactobacilli through comparative genomics of 213 strains and associated genera.</title>
        <authorList>
            <person name="Sun Z."/>
            <person name="Harris H.M."/>
            <person name="McCann A."/>
            <person name="Guo C."/>
            <person name="Argimon S."/>
            <person name="Zhang W."/>
            <person name="Yang X."/>
            <person name="Jeffery I.B."/>
            <person name="Cooney J.C."/>
            <person name="Kagawa T.F."/>
            <person name="Liu W."/>
            <person name="Song Y."/>
            <person name="Salvetti E."/>
            <person name="Wrobel A."/>
            <person name="Rasinkangas P."/>
            <person name="Parkhill J."/>
            <person name="Rea M.C."/>
            <person name="O'Sullivan O."/>
            <person name="Ritari J."/>
            <person name="Douillard F.P."/>
            <person name="Paul Ross R."/>
            <person name="Yang R."/>
            <person name="Briner A.E."/>
            <person name="Felis G.E."/>
            <person name="de Vos W.M."/>
            <person name="Barrangou R."/>
            <person name="Klaenhammer T.R."/>
            <person name="Caufield P.W."/>
            <person name="Cui Y."/>
            <person name="Zhang H."/>
            <person name="O'Toole P.W."/>
        </authorList>
    </citation>
    <scope>NUCLEOTIDE SEQUENCE [LARGE SCALE GENOMIC DNA]</scope>
    <source>
        <strain evidence="1 2">DSM 18001</strain>
    </source>
</reference>
<dbReference type="PROSITE" id="PS51257">
    <property type="entry name" value="PROKAR_LIPOPROTEIN"/>
    <property type="match status" value="1"/>
</dbReference>
<dbReference type="EMBL" id="JQBX01000002">
    <property type="protein sequence ID" value="KRN95014.1"/>
    <property type="molecule type" value="Genomic_DNA"/>
</dbReference>
<evidence type="ECO:0008006" key="3">
    <source>
        <dbReference type="Google" id="ProtNLM"/>
    </source>
</evidence>
<gene>
    <name evidence="1" type="ORF">IV81_GL000804</name>
</gene>
<dbReference type="Proteomes" id="UP000051859">
    <property type="component" value="Unassembled WGS sequence"/>
</dbReference>
<organism evidence="1 2">
    <name type="scientific">Pediococcus stilesii</name>
    <dbReference type="NCBI Taxonomy" id="331679"/>
    <lineage>
        <taxon>Bacteria</taxon>
        <taxon>Bacillati</taxon>
        <taxon>Bacillota</taxon>
        <taxon>Bacilli</taxon>
        <taxon>Lactobacillales</taxon>
        <taxon>Lactobacillaceae</taxon>
        <taxon>Pediococcus</taxon>
    </lineage>
</organism>
<accession>A0A0R2L589</accession>
<evidence type="ECO:0000313" key="1">
    <source>
        <dbReference type="EMBL" id="KRN95014.1"/>
    </source>
</evidence>
<keyword evidence="2" id="KW-1185">Reference proteome</keyword>
<dbReference type="PATRIC" id="fig|331679.3.peg.810"/>